<proteinExistence type="predicted"/>
<dbReference type="EMBL" id="JAAXYH010000016">
    <property type="protein sequence ID" value="NMH66779.1"/>
    <property type="molecule type" value="Genomic_DNA"/>
</dbReference>
<protein>
    <submittedName>
        <fullName evidence="1">Winged helix-turn-helix domain-containing protein</fullName>
    </submittedName>
</protein>
<dbReference type="Proteomes" id="UP000737113">
    <property type="component" value="Unassembled WGS sequence"/>
</dbReference>
<organism evidence="1 2">
    <name type="scientific">Shewanella salipaludis</name>
    <dbReference type="NCBI Taxonomy" id="2723052"/>
    <lineage>
        <taxon>Bacteria</taxon>
        <taxon>Pseudomonadati</taxon>
        <taxon>Pseudomonadota</taxon>
        <taxon>Gammaproteobacteria</taxon>
        <taxon>Alteromonadales</taxon>
        <taxon>Shewanellaceae</taxon>
        <taxon>Shewanella</taxon>
    </lineage>
</organism>
<dbReference type="PANTHER" id="PTHR30528">
    <property type="entry name" value="CYTOPLASMIC PROTEIN"/>
    <property type="match status" value="1"/>
</dbReference>
<accession>A0A972G3Z0</accession>
<keyword evidence="2" id="KW-1185">Reference proteome</keyword>
<reference evidence="1" key="1">
    <citation type="submission" date="2020-04" db="EMBL/GenBank/DDBJ databases">
        <title>Description of Shewanella salipaludis sp. nov., isolated from a salt marsh.</title>
        <authorList>
            <person name="Park S."/>
            <person name="Yoon J.-H."/>
        </authorList>
    </citation>
    <scope>NUCLEOTIDE SEQUENCE</scope>
    <source>
        <strain evidence="1">SHSM-M6</strain>
    </source>
</reference>
<dbReference type="PANTHER" id="PTHR30528:SF0">
    <property type="entry name" value="CYTOPLASMIC PROTEIN"/>
    <property type="match status" value="1"/>
</dbReference>
<name>A0A972G3Z0_9GAMM</name>
<dbReference type="RefSeq" id="WP_169565508.1">
    <property type="nucleotide sequence ID" value="NZ_JAAXYH010000016.1"/>
</dbReference>
<gene>
    <name evidence="1" type="ORF">HC757_16600</name>
</gene>
<dbReference type="AlphaFoldDB" id="A0A972G3Z0"/>
<sequence length="386" mass="44855">MKDSPYSPAELQQLALQQQLLCQDATDPLAVVRHLGYVQIDSINVVERAHHHVMFSRMPQYKPQMLANLMADKQVFEYWSHAAAFLPMEAFRFSLFRKQQLQQGDKHWFEPDHQAMRDVMARITAEGPLKASDFNHKGAQTSGWWDWKPAKKALEQLFMQGQLMVVRRDKFQKVFDLTERVLPSTTDTRTPTSAEFARHLIEGFLQANGFGSLAQICYQRKGIRAAVKTELQHMCEAGVIREFSLGQQSYYVDLRLSLQQQIPDNVSLLNPFDNLLIQRQRLAQCFDFDFQVEFYLPAEKRRYGYYALPILWRDQFVGRLDVKADRQRRLLQLPRLSLNEDFIPDEAFIGALQRAIGGYASFNNCDSWQLLSCKHKRLIKCFSGSH</sequence>
<comment type="caution">
    <text evidence="1">The sequence shown here is derived from an EMBL/GenBank/DDBJ whole genome shotgun (WGS) entry which is preliminary data.</text>
</comment>
<evidence type="ECO:0000313" key="1">
    <source>
        <dbReference type="EMBL" id="NMH66779.1"/>
    </source>
</evidence>
<dbReference type="Pfam" id="PF06224">
    <property type="entry name" value="AlkZ-like"/>
    <property type="match status" value="1"/>
</dbReference>
<dbReference type="InterPro" id="IPR009351">
    <property type="entry name" value="AlkZ-like"/>
</dbReference>
<evidence type="ECO:0000313" key="2">
    <source>
        <dbReference type="Proteomes" id="UP000737113"/>
    </source>
</evidence>